<evidence type="ECO:0000256" key="3">
    <source>
        <dbReference type="PIRNR" id="PIRNR036492"/>
    </source>
</evidence>
<dbReference type="Pfam" id="PF00171">
    <property type="entry name" value="Aldedh"/>
    <property type="match status" value="1"/>
</dbReference>
<dbReference type="Proteomes" id="UP000785679">
    <property type="component" value="Unassembled WGS sequence"/>
</dbReference>
<gene>
    <name evidence="8" type="ORF">FGO68_gene3101</name>
</gene>
<dbReference type="EMBL" id="RRYP01009027">
    <property type="protein sequence ID" value="TNV79354.1"/>
    <property type="molecule type" value="Genomic_DNA"/>
</dbReference>
<reference evidence="8" key="1">
    <citation type="submission" date="2019-06" db="EMBL/GenBank/DDBJ databases">
        <authorList>
            <person name="Zheng W."/>
        </authorList>
    </citation>
    <scope>NUCLEOTIDE SEQUENCE</scope>
    <source>
        <strain evidence="8">QDHG01</strain>
    </source>
</reference>
<dbReference type="PANTHER" id="PTHR43570">
    <property type="entry name" value="ALDEHYDE DEHYDROGENASE"/>
    <property type="match status" value="1"/>
</dbReference>
<evidence type="ECO:0000313" key="8">
    <source>
        <dbReference type="EMBL" id="TNV79354.1"/>
    </source>
</evidence>
<dbReference type="InterPro" id="IPR012394">
    <property type="entry name" value="Aldehyde_DH_NAD(P)"/>
</dbReference>
<dbReference type="Gene3D" id="3.40.605.10">
    <property type="entry name" value="Aldehyde Dehydrogenase, Chain A, domain 1"/>
    <property type="match status" value="1"/>
</dbReference>
<dbReference type="AlphaFoldDB" id="A0A8J8T227"/>
<organism evidence="8 9">
    <name type="scientific">Halteria grandinella</name>
    <dbReference type="NCBI Taxonomy" id="5974"/>
    <lineage>
        <taxon>Eukaryota</taxon>
        <taxon>Sar</taxon>
        <taxon>Alveolata</taxon>
        <taxon>Ciliophora</taxon>
        <taxon>Intramacronucleata</taxon>
        <taxon>Spirotrichea</taxon>
        <taxon>Stichotrichia</taxon>
        <taxon>Sporadotrichida</taxon>
        <taxon>Halteriidae</taxon>
        <taxon>Halteria</taxon>
    </lineage>
</organism>
<dbReference type="GO" id="GO:0004029">
    <property type="term" value="F:aldehyde dehydrogenase (NAD+) activity"/>
    <property type="evidence" value="ECO:0007669"/>
    <property type="project" value="TreeGrafter"/>
</dbReference>
<dbReference type="CDD" id="cd07087">
    <property type="entry name" value="ALDH_F3-13-14_CALDH-like"/>
    <property type="match status" value="1"/>
</dbReference>
<evidence type="ECO:0000256" key="1">
    <source>
        <dbReference type="ARBA" id="ARBA00009986"/>
    </source>
</evidence>
<proteinExistence type="inferred from homology"/>
<dbReference type="PROSITE" id="PS00070">
    <property type="entry name" value="ALDEHYDE_DEHYDR_CYS"/>
    <property type="match status" value="1"/>
</dbReference>
<dbReference type="InterPro" id="IPR029510">
    <property type="entry name" value="Ald_DH_CS_GLU"/>
</dbReference>
<evidence type="ECO:0000313" key="9">
    <source>
        <dbReference type="Proteomes" id="UP000785679"/>
    </source>
</evidence>
<dbReference type="Gene3D" id="3.40.309.10">
    <property type="entry name" value="Aldehyde Dehydrogenase, Chain A, domain 2"/>
    <property type="match status" value="1"/>
</dbReference>
<dbReference type="InterPro" id="IPR015590">
    <property type="entry name" value="Aldehyde_DH_dom"/>
</dbReference>
<dbReference type="GO" id="GO:0005737">
    <property type="term" value="C:cytoplasm"/>
    <property type="evidence" value="ECO:0007669"/>
    <property type="project" value="TreeGrafter"/>
</dbReference>
<evidence type="ECO:0000256" key="4">
    <source>
        <dbReference type="PIRSR" id="PIRSR036492-1"/>
    </source>
</evidence>
<dbReference type="InterPro" id="IPR016162">
    <property type="entry name" value="Ald_DH_N"/>
</dbReference>
<dbReference type="InterPro" id="IPR016163">
    <property type="entry name" value="Ald_DH_C"/>
</dbReference>
<protein>
    <recommendedName>
        <fullName evidence="3">Aldehyde dehydrogenase</fullName>
    </recommendedName>
</protein>
<feature type="active site" evidence="4 5">
    <location>
        <position position="214"/>
    </location>
</feature>
<dbReference type="GO" id="GO:0006081">
    <property type="term" value="P:aldehyde metabolic process"/>
    <property type="evidence" value="ECO:0007669"/>
    <property type="project" value="InterPro"/>
</dbReference>
<keyword evidence="9" id="KW-1185">Reference proteome</keyword>
<name>A0A8J8T227_HALGN</name>
<dbReference type="SUPFAM" id="SSF53720">
    <property type="entry name" value="ALDH-like"/>
    <property type="match status" value="1"/>
</dbReference>
<feature type="active site" evidence="4">
    <location>
        <position position="248"/>
    </location>
</feature>
<sequence length="489" mass="54484">MELANQTVDKALRETREGFLIFKTRTLVYREAQLRSMLKGLSEMRKQLCEGVRNDLGRQEYATWFLEICLVEGEIEHTLRHLKAWIQPIQIDTPLLVSPAQSKILYEPLGVVAVLGSWNFPIFTLLTPLVNVIAAGNCAIIRPSELAPHTSSAVAKFIERYLDRDCYRCVEGQVEIARAITEAKFDGICFTGSTEKGKLVAQAAAKNLVPCVLELGGKSPSVIDITADIDHAAKKIVNGRFMNAGQACVAPDYVLVHHSLTTELIAKVKKYLTEFWNNGKTVEDFGKIISEQHEQRLLSLVKTQSQGEIISCGHSSSKPVPTIVLNPSLDSPLMKEEIFGPILPILTFNTFDDAIRIINKLDKPLVVYYFGDHFGENFKRLENETSSGALISNETMFHLGNSDMPFGGVGMSGYGRYHGFEGFKQFSNCKGVLHKPPLNMFPYTAGYPPYSKGKQAIMAMLQKMRGLTKYNPVRIALEAPYKYGLLAKL</sequence>
<dbReference type="PROSITE" id="PS00687">
    <property type="entry name" value="ALDEHYDE_DEHYDR_GLU"/>
    <property type="match status" value="1"/>
</dbReference>
<dbReference type="InterPro" id="IPR016160">
    <property type="entry name" value="Ald_DH_CS_CYS"/>
</dbReference>
<evidence type="ECO:0000259" key="7">
    <source>
        <dbReference type="Pfam" id="PF00171"/>
    </source>
</evidence>
<dbReference type="OrthoDB" id="440325at2759"/>
<evidence type="ECO:0000256" key="2">
    <source>
        <dbReference type="ARBA" id="ARBA00023002"/>
    </source>
</evidence>
<keyword evidence="2 3" id="KW-0560">Oxidoreductase</keyword>
<feature type="domain" description="Aldehyde dehydrogenase" evidence="7">
    <location>
        <begin position="5"/>
        <end position="431"/>
    </location>
</feature>
<accession>A0A8J8T227</accession>
<comment type="similarity">
    <text evidence="1 3 6">Belongs to the aldehyde dehydrogenase family.</text>
</comment>
<dbReference type="PANTHER" id="PTHR43570:SF16">
    <property type="entry name" value="ALDEHYDE DEHYDROGENASE TYPE III, ISOFORM Q"/>
    <property type="match status" value="1"/>
</dbReference>
<dbReference type="PIRSF" id="PIRSF036492">
    <property type="entry name" value="ALDH"/>
    <property type="match status" value="1"/>
</dbReference>
<evidence type="ECO:0000256" key="5">
    <source>
        <dbReference type="PROSITE-ProRule" id="PRU10007"/>
    </source>
</evidence>
<comment type="caution">
    <text evidence="8">The sequence shown here is derived from an EMBL/GenBank/DDBJ whole genome shotgun (WGS) entry which is preliminary data.</text>
</comment>
<dbReference type="InterPro" id="IPR016161">
    <property type="entry name" value="Ald_DH/histidinol_DH"/>
</dbReference>
<evidence type="ECO:0000256" key="6">
    <source>
        <dbReference type="RuleBase" id="RU003345"/>
    </source>
</evidence>